<feature type="compositionally biased region" description="Pro residues" evidence="11">
    <location>
        <begin position="100"/>
        <end position="110"/>
    </location>
</feature>
<accession>A0A248WXU5</accession>
<dbReference type="GO" id="GO:0000981">
    <property type="term" value="F:DNA-binding transcription factor activity, RNA polymerase II-specific"/>
    <property type="evidence" value="ECO:0007669"/>
    <property type="project" value="InterPro"/>
</dbReference>
<dbReference type="PROSITE" id="PS00027">
    <property type="entry name" value="HOMEOBOX_1"/>
    <property type="match status" value="1"/>
</dbReference>
<keyword evidence="7 9" id="KW-0539">Nucleus</keyword>
<dbReference type="EMBL" id="MF398227">
    <property type="protein sequence ID" value="ASW16844.1"/>
    <property type="molecule type" value="Genomic_DNA"/>
</dbReference>
<evidence type="ECO:0000313" key="13">
    <source>
        <dbReference type="EMBL" id="ASW16844.1"/>
    </source>
</evidence>
<keyword evidence="3" id="KW-0805">Transcription regulation</keyword>
<comment type="similarity">
    <text evidence="8">Belongs to the Antp homeobox family. Proboscipedia subfamily.</text>
</comment>
<evidence type="ECO:0000256" key="1">
    <source>
        <dbReference type="ARBA" id="ARBA00004123"/>
    </source>
</evidence>
<keyword evidence="5 9" id="KW-0371">Homeobox</keyword>
<dbReference type="InterPro" id="IPR001356">
    <property type="entry name" value="HD"/>
</dbReference>
<reference evidence="14" key="2">
    <citation type="submission" date="2025-05" db="UniProtKB">
        <authorList>
            <consortium name="Ensembl"/>
        </authorList>
    </citation>
    <scope>IDENTIFICATION</scope>
</reference>
<reference evidence="13" key="1">
    <citation type="submission" date="2017-06" db="EMBL/GenBank/DDBJ databases">
        <title>Hox-containing scaffolds of the hagfish, Eptatretus burgeri, genome.</title>
        <authorList>
            <person name="Pascual-Anaya J."/>
        </authorList>
    </citation>
    <scope>NUCLEOTIDE SEQUENCE</scope>
    <source>
        <tissue evidence="13">Testis</tissue>
    </source>
</reference>
<dbReference type="PRINTS" id="PR00024">
    <property type="entry name" value="HOMEOBOX"/>
</dbReference>
<feature type="compositionally biased region" description="Basic and acidic residues" evidence="11">
    <location>
        <begin position="188"/>
        <end position="208"/>
    </location>
</feature>
<evidence type="ECO:0000256" key="2">
    <source>
        <dbReference type="ARBA" id="ARBA00022473"/>
    </source>
</evidence>
<evidence type="ECO:0000256" key="5">
    <source>
        <dbReference type="ARBA" id="ARBA00023155"/>
    </source>
</evidence>
<name>A0A248WXU5_EPTBU</name>
<gene>
    <name evidence="13" type="primary">Hox2IV</name>
</gene>
<dbReference type="SMART" id="SM00389">
    <property type="entry name" value="HOX"/>
    <property type="match status" value="1"/>
</dbReference>
<proteinExistence type="inferred from homology"/>
<dbReference type="CDD" id="cd00086">
    <property type="entry name" value="homeodomain"/>
    <property type="match status" value="1"/>
</dbReference>
<keyword evidence="15" id="KW-1185">Reference proteome</keyword>
<evidence type="ECO:0000256" key="11">
    <source>
        <dbReference type="SAM" id="MobiDB-lite"/>
    </source>
</evidence>
<dbReference type="PROSITE" id="PS50071">
    <property type="entry name" value="HOMEOBOX_2"/>
    <property type="match status" value="1"/>
</dbReference>
<protein>
    <submittedName>
        <fullName evidence="13">Hox2IV</fullName>
    </submittedName>
</protein>
<evidence type="ECO:0000256" key="3">
    <source>
        <dbReference type="ARBA" id="ARBA00023015"/>
    </source>
</evidence>
<feature type="DNA-binding region" description="Homeobox" evidence="9">
    <location>
        <begin position="128"/>
        <end position="187"/>
    </location>
</feature>
<evidence type="ECO:0000256" key="8">
    <source>
        <dbReference type="ARBA" id="ARBA00038135"/>
    </source>
</evidence>
<evidence type="ECO:0000256" key="7">
    <source>
        <dbReference type="ARBA" id="ARBA00023242"/>
    </source>
</evidence>
<dbReference type="Proteomes" id="UP000694388">
    <property type="component" value="Unplaced"/>
</dbReference>
<dbReference type="InterPro" id="IPR020479">
    <property type="entry name" value="HD_metazoa"/>
</dbReference>
<dbReference type="InterPro" id="IPR009057">
    <property type="entry name" value="Homeodomain-like_sf"/>
</dbReference>
<evidence type="ECO:0000256" key="4">
    <source>
        <dbReference type="ARBA" id="ARBA00023125"/>
    </source>
</evidence>
<dbReference type="GO" id="GO:0005634">
    <property type="term" value="C:nucleus"/>
    <property type="evidence" value="ECO:0007669"/>
    <property type="project" value="UniProtKB-SubCell"/>
</dbReference>
<evidence type="ECO:0000313" key="14">
    <source>
        <dbReference type="Ensembl" id="ENSEBUP00000021263.1"/>
    </source>
</evidence>
<dbReference type="InterPro" id="IPR017970">
    <property type="entry name" value="Homeobox_CS"/>
</dbReference>
<evidence type="ECO:0000256" key="6">
    <source>
        <dbReference type="ARBA" id="ARBA00023163"/>
    </source>
</evidence>
<dbReference type="PANTHER" id="PTHR45664">
    <property type="entry name" value="PROTEIN ZERKNUELLT 1-RELATED"/>
    <property type="match status" value="1"/>
</dbReference>
<organism evidence="13">
    <name type="scientific">Eptatretus burgeri</name>
    <name type="common">Inshore hagfish</name>
    <dbReference type="NCBI Taxonomy" id="7764"/>
    <lineage>
        <taxon>Eukaryota</taxon>
        <taxon>Metazoa</taxon>
        <taxon>Chordata</taxon>
        <taxon>Craniata</taxon>
        <taxon>Vertebrata</taxon>
        <taxon>Cyclostomata</taxon>
        <taxon>Myxini</taxon>
        <taxon>Myxiniformes</taxon>
        <taxon>Myxinidae</taxon>
        <taxon>Eptatretinae</taxon>
        <taxon>Eptatretus</taxon>
    </lineage>
</organism>
<evidence type="ECO:0000256" key="9">
    <source>
        <dbReference type="PROSITE-ProRule" id="PRU00108"/>
    </source>
</evidence>
<dbReference type="Gene3D" id="1.10.10.60">
    <property type="entry name" value="Homeodomain-like"/>
    <property type="match status" value="1"/>
</dbReference>
<keyword evidence="4 9" id="KW-0238">DNA-binding</keyword>
<dbReference type="InterPro" id="IPR001827">
    <property type="entry name" value="Homeobox_Antennapedia_CS"/>
</dbReference>
<dbReference type="AlphaFoldDB" id="A0A248WXU5"/>
<keyword evidence="6" id="KW-0804">Transcription</keyword>
<feature type="region of interest" description="Disordered" evidence="11">
    <location>
        <begin position="182"/>
        <end position="255"/>
    </location>
</feature>
<dbReference type="Pfam" id="PF00046">
    <property type="entry name" value="Homeodomain"/>
    <property type="match status" value="1"/>
</dbReference>
<comment type="subcellular location">
    <subcellularLocation>
        <location evidence="1 9 10">Nucleus</location>
    </subcellularLocation>
</comment>
<feature type="domain" description="Homeobox" evidence="12">
    <location>
        <begin position="126"/>
        <end position="186"/>
    </location>
</feature>
<dbReference type="SUPFAM" id="SSF46689">
    <property type="entry name" value="Homeodomain-like"/>
    <property type="match status" value="1"/>
</dbReference>
<dbReference type="GO" id="GO:0000978">
    <property type="term" value="F:RNA polymerase II cis-regulatory region sequence-specific DNA binding"/>
    <property type="evidence" value="ECO:0007669"/>
    <property type="project" value="TreeGrafter"/>
</dbReference>
<dbReference type="GeneTree" id="ENSGT00940000155029"/>
<feature type="region of interest" description="Disordered" evidence="11">
    <location>
        <begin position="96"/>
        <end position="116"/>
    </location>
</feature>
<feature type="region of interest" description="Disordered" evidence="11">
    <location>
        <begin position="276"/>
        <end position="296"/>
    </location>
</feature>
<sequence>MSYGFERETGFINSRPSLAECLTVYSPVSTKTFQSTSIKCPPLPGSELTTPPVFDALGVPVLTPSACTRPFLVQHAPARTQPPEYPWMREKKAVKKQAPCLPPQTTPPSGPASSKDDVLEEDFVGGCPKRLRTAYTNTQLLELEKEFHFNKYLCRPRRVEIAALLQLTERQVKVWFQNRRMKHKRQTLHKDGPLSEDAFGKEGKEGKESIPVGTSSTPRRDLHSSLNNGGLGHSGSDESEASCGTRHAQSGLSNEATGSARLECFSLSPVSSGEDSSASLDGSAAIAPSRPGSGSALVAQGALSLPPLDDFMYPCEESEDFHSSGISSIPDGLEATLDLSSDGFDLLEETLSCLDFHNLSC</sequence>
<keyword evidence="2" id="KW-0217">Developmental protein</keyword>
<dbReference type="PANTHER" id="PTHR45664:SF2">
    <property type="entry name" value="HOMEOTIC PROTEIN PROBOSCIPEDIA"/>
    <property type="match status" value="1"/>
</dbReference>
<dbReference type="FunFam" id="1.10.10.60:FF:000145">
    <property type="entry name" value="homeobox protein Hox-A2"/>
    <property type="match status" value="1"/>
</dbReference>
<dbReference type="PROSITE" id="PS00032">
    <property type="entry name" value="ANTENNAPEDIA"/>
    <property type="match status" value="1"/>
</dbReference>
<evidence type="ECO:0000256" key="10">
    <source>
        <dbReference type="RuleBase" id="RU000682"/>
    </source>
</evidence>
<dbReference type="Ensembl" id="ENSEBUT00000021839.1">
    <property type="protein sequence ID" value="ENSEBUP00000021263.1"/>
    <property type="gene ID" value="ENSEBUG00000013143.1"/>
</dbReference>
<evidence type="ECO:0000313" key="15">
    <source>
        <dbReference type="Proteomes" id="UP000694388"/>
    </source>
</evidence>
<evidence type="ECO:0000259" key="12">
    <source>
        <dbReference type="PROSITE" id="PS50071"/>
    </source>
</evidence>